<evidence type="ECO:0000313" key="3">
    <source>
        <dbReference type="Proteomes" id="UP000683360"/>
    </source>
</evidence>
<dbReference type="Pfam" id="PF16472">
    <property type="entry name" value="DUF5050"/>
    <property type="match status" value="1"/>
</dbReference>
<dbReference type="InterPro" id="IPR032485">
    <property type="entry name" value="LRP1-like_beta_prop"/>
</dbReference>
<accession>A0A8S3T3V7</accession>
<dbReference type="OrthoDB" id="382013at2759"/>
<dbReference type="PANTHER" id="PTHR46513">
    <property type="entry name" value="VITELLOGENIN RECEPTOR-LIKE PROTEIN-RELATED-RELATED"/>
    <property type="match status" value="1"/>
</dbReference>
<dbReference type="InterPro" id="IPR000033">
    <property type="entry name" value="LDLR_classB_rpt"/>
</dbReference>
<evidence type="ECO:0000313" key="2">
    <source>
        <dbReference type="EMBL" id="CAG2223665.1"/>
    </source>
</evidence>
<sequence length="189" mass="22128">MRCNADESNKTTMFDETQPGALSIDIENRWIYYGQDQYDGEIYRITFDGKERRVIYNQSLVTFGIQVDVIDKRLYWNEYTTGDIKSAWYNGSDVQIVKRTDFRQNWGLDTNDDFIFYSSQYSIVKMAKSVGQTPTVVHNDTSQIYAVLLFKQQGKDYDENERIARLNDAGLNSDWFKHDLKQENETGCN</sequence>
<dbReference type="SUPFAM" id="SSF63825">
    <property type="entry name" value="YWTD domain"/>
    <property type="match status" value="1"/>
</dbReference>
<dbReference type="Proteomes" id="UP000683360">
    <property type="component" value="Unassembled WGS sequence"/>
</dbReference>
<dbReference type="InterPro" id="IPR050778">
    <property type="entry name" value="Cueball_EGF_LRP_Nidogen"/>
</dbReference>
<organism evidence="2 3">
    <name type="scientific">Mytilus edulis</name>
    <name type="common">Blue mussel</name>
    <dbReference type="NCBI Taxonomy" id="6550"/>
    <lineage>
        <taxon>Eukaryota</taxon>
        <taxon>Metazoa</taxon>
        <taxon>Spiralia</taxon>
        <taxon>Lophotrochozoa</taxon>
        <taxon>Mollusca</taxon>
        <taxon>Bivalvia</taxon>
        <taxon>Autobranchia</taxon>
        <taxon>Pteriomorphia</taxon>
        <taxon>Mytilida</taxon>
        <taxon>Mytiloidea</taxon>
        <taxon>Mytilidae</taxon>
        <taxon>Mytilinae</taxon>
        <taxon>Mytilus</taxon>
    </lineage>
</organism>
<gene>
    <name evidence="2" type="ORF">MEDL_36944</name>
</gene>
<reference evidence="2" key="1">
    <citation type="submission" date="2021-03" db="EMBL/GenBank/DDBJ databases">
        <authorList>
            <person name="Bekaert M."/>
        </authorList>
    </citation>
    <scope>NUCLEOTIDE SEQUENCE</scope>
</reference>
<dbReference type="EMBL" id="CAJPWZ010001791">
    <property type="protein sequence ID" value="CAG2223665.1"/>
    <property type="molecule type" value="Genomic_DNA"/>
</dbReference>
<protein>
    <recommendedName>
        <fullName evidence="1">Prolow-density lipoprotein receptor-related protein 1-like beta-propeller domain-containing protein</fullName>
    </recommendedName>
</protein>
<dbReference type="InterPro" id="IPR011042">
    <property type="entry name" value="6-blade_b-propeller_TolB-like"/>
</dbReference>
<proteinExistence type="predicted"/>
<feature type="domain" description="Prolow-density lipoprotein receptor-related protein 1-like beta-propeller" evidence="1">
    <location>
        <begin position="4"/>
        <end position="140"/>
    </location>
</feature>
<comment type="caution">
    <text evidence="2">The sequence shown here is derived from an EMBL/GenBank/DDBJ whole genome shotgun (WGS) entry which is preliminary data.</text>
</comment>
<keyword evidence="3" id="KW-1185">Reference proteome</keyword>
<dbReference type="AlphaFoldDB" id="A0A8S3T3V7"/>
<evidence type="ECO:0000259" key="1">
    <source>
        <dbReference type="Pfam" id="PF16472"/>
    </source>
</evidence>
<dbReference type="SMART" id="SM00135">
    <property type="entry name" value="LY"/>
    <property type="match status" value="2"/>
</dbReference>
<name>A0A8S3T3V7_MYTED</name>
<dbReference type="Gene3D" id="2.120.10.30">
    <property type="entry name" value="TolB, C-terminal domain"/>
    <property type="match status" value="1"/>
</dbReference>